<sequence length="190" mass="20767">MAEIRATGRTRRTTKTIRATALAVALTGLLSTLSVGCSNVKELNYTPARMDPEPARTKTKQVSSSLLEMTGVKGKVTEPGPSVTRCREYGDDLFSMSHPWSVYEITDEQVDTGITNLRKALNENGWKITKDGKAKSQAQDPEIYAENDAEQFALHVTGSKKSATGNPMILFKVVSKCFKAESAKSLDGEY</sequence>
<gene>
    <name evidence="1" type="ORF">J2Z77_006867</name>
</gene>
<dbReference type="EMBL" id="JAGGLQ010000020">
    <property type="protein sequence ID" value="MBP2041010.1"/>
    <property type="molecule type" value="Genomic_DNA"/>
</dbReference>
<keyword evidence="2" id="KW-1185">Reference proteome</keyword>
<protein>
    <recommendedName>
        <fullName evidence="3">Lipoprotein</fullName>
    </recommendedName>
</protein>
<name>A0ABS4LG93_STRAV</name>
<dbReference type="RefSeq" id="WP_189969302.1">
    <property type="nucleotide sequence ID" value="NZ_BMVL01000006.1"/>
</dbReference>
<evidence type="ECO:0000313" key="1">
    <source>
        <dbReference type="EMBL" id="MBP2041010.1"/>
    </source>
</evidence>
<comment type="caution">
    <text evidence="1">The sequence shown here is derived from an EMBL/GenBank/DDBJ whole genome shotgun (WGS) entry which is preliminary data.</text>
</comment>
<reference evidence="1 2" key="1">
    <citation type="submission" date="2021-03" db="EMBL/GenBank/DDBJ databases">
        <title>Genomic Encyclopedia of Type Strains, Phase IV (KMG-IV): sequencing the most valuable type-strain genomes for metagenomic binning, comparative biology and taxonomic classification.</title>
        <authorList>
            <person name="Goeker M."/>
        </authorList>
    </citation>
    <scope>NUCLEOTIDE SEQUENCE [LARGE SCALE GENOMIC DNA]</scope>
    <source>
        <strain evidence="1 2">DSM 40526</strain>
    </source>
</reference>
<accession>A0ABS4LG93</accession>
<proteinExistence type="predicted"/>
<dbReference type="Proteomes" id="UP001519310">
    <property type="component" value="Unassembled WGS sequence"/>
</dbReference>
<organism evidence="1 2">
    <name type="scientific">Streptomyces avidinii</name>
    <dbReference type="NCBI Taxonomy" id="1895"/>
    <lineage>
        <taxon>Bacteria</taxon>
        <taxon>Bacillati</taxon>
        <taxon>Actinomycetota</taxon>
        <taxon>Actinomycetes</taxon>
        <taxon>Kitasatosporales</taxon>
        <taxon>Streptomycetaceae</taxon>
        <taxon>Streptomyces</taxon>
    </lineage>
</organism>
<evidence type="ECO:0008006" key="3">
    <source>
        <dbReference type="Google" id="ProtNLM"/>
    </source>
</evidence>
<evidence type="ECO:0000313" key="2">
    <source>
        <dbReference type="Proteomes" id="UP001519310"/>
    </source>
</evidence>